<dbReference type="EMBL" id="JBFOLJ010000014">
    <property type="protein sequence ID" value="KAL2479268.1"/>
    <property type="molecule type" value="Genomic_DNA"/>
</dbReference>
<comment type="caution">
    <text evidence="1">The sequence shown here is derived from an EMBL/GenBank/DDBJ whole genome shotgun (WGS) entry which is preliminary data.</text>
</comment>
<accession>A0ABD1QSS7</accession>
<protein>
    <submittedName>
        <fullName evidence="1">Uncharacterized protein</fullName>
    </submittedName>
</protein>
<evidence type="ECO:0000313" key="1">
    <source>
        <dbReference type="EMBL" id="KAL2479268.1"/>
    </source>
</evidence>
<dbReference type="Proteomes" id="UP001604277">
    <property type="component" value="Unassembled WGS sequence"/>
</dbReference>
<dbReference type="AlphaFoldDB" id="A0ABD1QSS7"/>
<evidence type="ECO:0000313" key="2">
    <source>
        <dbReference type="Proteomes" id="UP001604277"/>
    </source>
</evidence>
<name>A0ABD1QSS7_9LAMI</name>
<gene>
    <name evidence="1" type="ORF">Fot_48282</name>
</gene>
<proteinExistence type="predicted"/>
<sequence length="137" mass="15554">MEEVTSHMEPAFLSRRHNSGRRLSISPEKAHIGVPLPRLDFGNDCYGSRHRYVKGSGTAAAGKRKQFHCFGHFRCALMEKVTAHMELSFLSRWHNSGRRLSLSPAKMAVSFCKKKVRNLVEPDRSYGFARSLNFGET</sequence>
<organism evidence="1 2">
    <name type="scientific">Forsythia ovata</name>
    <dbReference type="NCBI Taxonomy" id="205694"/>
    <lineage>
        <taxon>Eukaryota</taxon>
        <taxon>Viridiplantae</taxon>
        <taxon>Streptophyta</taxon>
        <taxon>Embryophyta</taxon>
        <taxon>Tracheophyta</taxon>
        <taxon>Spermatophyta</taxon>
        <taxon>Magnoliopsida</taxon>
        <taxon>eudicotyledons</taxon>
        <taxon>Gunneridae</taxon>
        <taxon>Pentapetalae</taxon>
        <taxon>asterids</taxon>
        <taxon>lamiids</taxon>
        <taxon>Lamiales</taxon>
        <taxon>Oleaceae</taxon>
        <taxon>Forsythieae</taxon>
        <taxon>Forsythia</taxon>
    </lineage>
</organism>
<reference evidence="2" key="1">
    <citation type="submission" date="2024-07" db="EMBL/GenBank/DDBJ databases">
        <title>Two chromosome-level genome assemblies of Korean endemic species Abeliophyllum distichum and Forsythia ovata (Oleaceae).</title>
        <authorList>
            <person name="Jang H."/>
        </authorList>
    </citation>
    <scope>NUCLEOTIDE SEQUENCE [LARGE SCALE GENOMIC DNA]</scope>
</reference>
<keyword evidence="2" id="KW-1185">Reference proteome</keyword>